<keyword evidence="5 6" id="KW-0472">Membrane</keyword>
<comment type="subcellular location">
    <subcellularLocation>
        <location evidence="1">Cell membrane</location>
        <topology evidence="1">Multi-pass membrane protein</topology>
    </subcellularLocation>
</comment>
<dbReference type="OrthoDB" id="7659099at2"/>
<evidence type="ECO:0000256" key="6">
    <source>
        <dbReference type="SAM" id="Phobius"/>
    </source>
</evidence>
<evidence type="ECO:0000256" key="1">
    <source>
        <dbReference type="ARBA" id="ARBA00004651"/>
    </source>
</evidence>
<dbReference type="GO" id="GO:0015171">
    <property type="term" value="F:amino acid transmembrane transporter activity"/>
    <property type="evidence" value="ECO:0007669"/>
    <property type="project" value="TreeGrafter"/>
</dbReference>
<dbReference type="AlphaFoldDB" id="A0A1C3XJE1"/>
<dbReference type="RefSeq" id="WP_092577477.1">
    <property type="nucleotide sequence ID" value="NZ_FMAF01000049.1"/>
</dbReference>
<feature type="transmembrane region" description="Helical" evidence="6">
    <location>
        <begin position="186"/>
        <end position="205"/>
    </location>
</feature>
<keyword evidence="4 6" id="KW-1133">Transmembrane helix</keyword>
<feature type="transmembrane region" description="Helical" evidence="6">
    <location>
        <begin position="66"/>
        <end position="89"/>
    </location>
</feature>
<proteinExistence type="predicted"/>
<evidence type="ECO:0000256" key="2">
    <source>
        <dbReference type="ARBA" id="ARBA00022475"/>
    </source>
</evidence>
<dbReference type="Pfam" id="PF01810">
    <property type="entry name" value="LysE"/>
    <property type="match status" value="1"/>
</dbReference>
<accession>A0A1C3XJE1</accession>
<evidence type="ECO:0000256" key="5">
    <source>
        <dbReference type="ARBA" id="ARBA00023136"/>
    </source>
</evidence>
<dbReference type="PANTHER" id="PTHR30086">
    <property type="entry name" value="ARGININE EXPORTER PROTEIN ARGO"/>
    <property type="match status" value="1"/>
</dbReference>
<evidence type="ECO:0000313" key="8">
    <source>
        <dbReference type="Proteomes" id="UP000199205"/>
    </source>
</evidence>
<reference evidence="7 8" key="1">
    <citation type="submission" date="2016-08" db="EMBL/GenBank/DDBJ databases">
        <authorList>
            <person name="Seilhamer J.J."/>
        </authorList>
    </citation>
    <scope>NUCLEOTIDE SEQUENCE [LARGE SCALE GENOMIC DNA]</scope>
    <source>
        <strain evidence="7 8">P1-7</strain>
    </source>
</reference>
<evidence type="ECO:0000256" key="4">
    <source>
        <dbReference type="ARBA" id="ARBA00022989"/>
    </source>
</evidence>
<feature type="transmembrane region" description="Helical" evidence="6">
    <location>
        <begin position="151"/>
        <end position="174"/>
    </location>
</feature>
<gene>
    <name evidence="7" type="ORF">GA0061101_14922</name>
</gene>
<name>A0A1C3XJE1_9HYPH</name>
<dbReference type="InterPro" id="IPR001123">
    <property type="entry name" value="LeuE-type"/>
</dbReference>
<protein>
    <submittedName>
        <fullName evidence="7">Threonine/homoserine/homoserine lactone efflux protein</fullName>
    </submittedName>
</protein>
<evidence type="ECO:0000256" key="3">
    <source>
        <dbReference type="ARBA" id="ARBA00022692"/>
    </source>
</evidence>
<feature type="transmembrane region" description="Helical" evidence="6">
    <location>
        <begin position="6"/>
        <end position="29"/>
    </location>
</feature>
<keyword evidence="3 6" id="KW-0812">Transmembrane</keyword>
<evidence type="ECO:0000313" key="7">
    <source>
        <dbReference type="EMBL" id="SCB52397.1"/>
    </source>
</evidence>
<dbReference type="EMBL" id="FMAF01000049">
    <property type="protein sequence ID" value="SCB52397.1"/>
    <property type="molecule type" value="Genomic_DNA"/>
</dbReference>
<organism evidence="7 8">
    <name type="scientific">Rhizobium lusitanum</name>
    <dbReference type="NCBI Taxonomy" id="293958"/>
    <lineage>
        <taxon>Bacteria</taxon>
        <taxon>Pseudomonadati</taxon>
        <taxon>Pseudomonadota</taxon>
        <taxon>Alphaproteobacteria</taxon>
        <taxon>Hyphomicrobiales</taxon>
        <taxon>Rhizobiaceae</taxon>
        <taxon>Rhizobium/Agrobacterium group</taxon>
        <taxon>Rhizobium</taxon>
    </lineage>
</organism>
<dbReference type="PANTHER" id="PTHR30086:SF21">
    <property type="entry name" value="TRANSPORT PROTEIN"/>
    <property type="match status" value="1"/>
</dbReference>
<dbReference type="Proteomes" id="UP000199205">
    <property type="component" value="Unassembled WGS sequence"/>
</dbReference>
<feature type="transmembrane region" description="Helical" evidence="6">
    <location>
        <begin position="41"/>
        <end position="60"/>
    </location>
</feature>
<dbReference type="GO" id="GO:0005886">
    <property type="term" value="C:plasma membrane"/>
    <property type="evidence" value="ECO:0007669"/>
    <property type="project" value="UniProtKB-SubCell"/>
</dbReference>
<keyword evidence="2" id="KW-1003">Cell membrane</keyword>
<sequence length="208" mass="21738">MEHLPEIGLAFGAFALGMFSPGPNILSVVGTSMAVSRKAGIALALGISAGSFLWACMTAVGLTALIAAYASVLTAIKIVGGVYLLWLAFKAFRSAASTKQIMDPAGLEARSLHAYFLRGLTVQMTNPKAALTWIAIMSLGLAHSAPSSTALVIVVGTTILSVVGHIAYAVAFSTKRIVTAYDRARRWIDAGLGAFFTFAGIKLLTSRT</sequence>